<reference evidence="1 2" key="1">
    <citation type="submission" date="2021-07" db="EMBL/GenBank/DDBJ databases">
        <title>Alteriqipengyuania abyssalis NZ-12B nov, sp.nov isolated from deep sea sponge in pacific ocean.</title>
        <authorList>
            <person name="Tareen S."/>
            <person name="Wink J."/>
        </authorList>
    </citation>
    <scope>NUCLEOTIDE SEQUENCE [LARGE SCALE GENOMIC DNA]</scope>
    <source>
        <strain evidence="1 2">NZ-12B</strain>
    </source>
</reference>
<proteinExistence type="predicted"/>
<evidence type="ECO:0000313" key="1">
    <source>
        <dbReference type="EMBL" id="MBY8336642.1"/>
    </source>
</evidence>
<dbReference type="RefSeq" id="WP_222824305.1">
    <property type="nucleotide sequence ID" value="NZ_JAHWXP010000002.1"/>
</dbReference>
<dbReference type="InterPro" id="IPR015943">
    <property type="entry name" value="WD40/YVTN_repeat-like_dom_sf"/>
</dbReference>
<evidence type="ECO:0000313" key="2">
    <source>
        <dbReference type="Proteomes" id="UP000759298"/>
    </source>
</evidence>
<accession>A0ABS7PD73</accession>
<dbReference type="SUPFAM" id="SSF69304">
    <property type="entry name" value="Tricorn protease N-terminal domain"/>
    <property type="match status" value="1"/>
</dbReference>
<dbReference type="Proteomes" id="UP000759298">
    <property type="component" value="Unassembled WGS sequence"/>
</dbReference>
<gene>
    <name evidence="1" type="ORF">KYN89_06240</name>
</gene>
<name>A0ABS7PD73_9SPHN</name>
<comment type="caution">
    <text evidence="1">The sequence shown here is derived from an EMBL/GenBank/DDBJ whole genome shotgun (WGS) entry which is preliminary data.</text>
</comment>
<keyword evidence="2" id="KW-1185">Reference proteome</keyword>
<dbReference type="Gene3D" id="2.130.10.10">
    <property type="entry name" value="YVTN repeat-like/Quinoprotein amine dehydrogenase"/>
    <property type="match status" value="1"/>
</dbReference>
<dbReference type="EMBL" id="JAHWXP010000002">
    <property type="protein sequence ID" value="MBY8336642.1"/>
    <property type="molecule type" value="Genomic_DNA"/>
</dbReference>
<sequence length="429" mass="47475">MQDEAGISGIREIGARMVAATPQDSANFFGFYDLCPFSPDGRDLLLLNCPADWVTLPEGEPALVRRWRPEDATFETLGETRGWNWQHGARQQWLRDGSILYNDVDGQGHAVARHVSPDGTPIRTFDMAIGALSPDESIGVGGNYARLARLDPTYGYGAAVDRHLDEGPTQDGLWSVSMADGAVSLLLSYAELAEIVGSPHSDRRFVTHPVFSPDGTRLAFFVTDAGEGGTTYARLLVRDCDSGKVRVVAQERVSHPAWIGEDRIWYWGRNSGAVRALATNRLLANPAVRAVARFARRLLRARMNQLVAEGFYVSDLNDDTRKRVAEHTLTEDGHYSWRGHGSVLLGDTYPDEDAWLTLLLFDLASGQRVDLARIRHEVATREEPMRCDLHPRWDRSGTRVCIDFVTDGCRRTGIFDVGPALSRLATAGV</sequence>
<protein>
    <submittedName>
        <fullName evidence="1">Uncharacterized protein</fullName>
    </submittedName>
</protein>
<organism evidence="1 2">
    <name type="scientific">Alteriqipengyuania abyssalis</name>
    <dbReference type="NCBI Taxonomy" id="2860200"/>
    <lineage>
        <taxon>Bacteria</taxon>
        <taxon>Pseudomonadati</taxon>
        <taxon>Pseudomonadota</taxon>
        <taxon>Alphaproteobacteria</taxon>
        <taxon>Sphingomonadales</taxon>
        <taxon>Erythrobacteraceae</taxon>
        <taxon>Alteriqipengyuania</taxon>
    </lineage>
</organism>